<feature type="compositionally biased region" description="Polar residues" evidence="4">
    <location>
        <begin position="18"/>
        <end position="27"/>
    </location>
</feature>
<feature type="repeat" description="Pumilio" evidence="3">
    <location>
        <begin position="313"/>
        <end position="350"/>
    </location>
</feature>
<evidence type="ECO:0000313" key="5">
    <source>
        <dbReference type="EMBL" id="KAG0552496.1"/>
    </source>
</evidence>
<comment type="caution">
    <text evidence="5">The sequence shown here is derived from an EMBL/GenBank/DDBJ whole genome shotgun (WGS) entry which is preliminary data.</text>
</comment>
<dbReference type="SUPFAM" id="SSF48371">
    <property type="entry name" value="ARM repeat"/>
    <property type="match status" value="1"/>
</dbReference>
<dbReference type="GO" id="GO:0003723">
    <property type="term" value="F:RNA binding"/>
    <property type="evidence" value="ECO:0007669"/>
    <property type="project" value="InterPro"/>
</dbReference>
<feature type="region of interest" description="Disordered" evidence="4">
    <location>
        <begin position="1"/>
        <end position="32"/>
    </location>
</feature>
<protein>
    <recommendedName>
        <fullName evidence="7">PUM-HD domain-containing protein</fullName>
    </recommendedName>
</protein>
<dbReference type="InterPro" id="IPR016024">
    <property type="entry name" value="ARM-type_fold"/>
</dbReference>
<evidence type="ECO:0000313" key="6">
    <source>
        <dbReference type="Proteomes" id="UP000807115"/>
    </source>
</evidence>
<gene>
    <name evidence="5" type="ORF">BDA96_01G512000</name>
</gene>
<reference evidence="5" key="1">
    <citation type="journal article" date="2019" name="BMC Genomics">
        <title>A new reference genome for Sorghum bicolor reveals high levels of sequence similarity between sweet and grain genotypes: implications for the genetics of sugar metabolism.</title>
        <authorList>
            <person name="Cooper E.A."/>
            <person name="Brenton Z.W."/>
            <person name="Flinn B.S."/>
            <person name="Jenkins J."/>
            <person name="Shu S."/>
            <person name="Flowers D."/>
            <person name="Luo F."/>
            <person name="Wang Y."/>
            <person name="Xia P."/>
            <person name="Barry K."/>
            <person name="Daum C."/>
            <person name="Lipzen A."/>
            <person name="Yoshinaga Y."/>
            <person name="Schmutz J."/>
            <person name="Saski C."/>
            <person name="Vermerris W."/>
            <person name="Kresovich S."/>
        </authorList>
    </citation>
    <scope>NUCLEOTIDE SEQUENCE</scope>
</reference>
<sequence>MPAPGYHYSEVAPGPSMPNATDIQSQYKPHPDSAAVFPASGYNNPVYLPQAAVYAQQPSSATVFNAPGYINNPHAFVNQPGAPLYSQAGTANNNPYTSAGMVVAPAYANLQGASRAPVAGVPNRSRPALLNSRANELLHAVQLARTPNDVEDIVESVIWDQYNGVRVPLMELAETSDRETALKGLVRATLHLAPGALQRLFRCLIHGWIMEQRNGLLQHFFTTLDYVHCSIFIDELAIPRFWEMVTSRFEHARMSMMMCLDNTGYYTDQGTALHVTFVYHSVEIARNIYGFLLLWAVFERGRNDQLKERIRQRVMANLVELSMDQYGNNVVQACFIPSIRMPLFSAILLQRFKFHLTKLVTMCRLTFLRCPKKMAKKVHHGSWLALRLNVFPVHLITYLFFNIRFSIDNLPLSCASCACIYRLQRRLV</sequence>
<keyword evidence="1" id="KW-0677">Repeat</keyword>
<dbReference type="Proteomes" id="UP000807115">
    <property type="component" value="Chromosome 1"/>
</dbReference>
<dbReference type="Gene3D" id="1.25.10.10">
    <property type="entry name" value="Leucine-rich Repeat Variant"/>
    <property type="match status" value="1"/>
</dbReference>
<dbReference type="AlphaFoldDB" id="A0A921S6A0"/>
<organism evidence="5 6">
    <name type="scientific">Sorghum bicolor</name>
    <name type="common">Sorghum</name>
    <name type="synonym">Sorghum vulgare</name>
    <dbReference type="NCBI Taxonomy" id="4558"/>
    <lineage>
        <taxon>Eukaryota</taxon>
        <taxon>Viridiplantae</taxon>
        <taxon>Streptophyta</taxon>
        <taxon>Embryophyta</taxon>
        <taxon>Tracheophyta</taxon>
        <taxon>Spermatophyta</taxon>
        <taxon>Magnoliopsida</taxon>
        <taxon>Liliopsida</taxon>
        <taxon>Poales</taxon>
        <taxon>Poaceae</taxon>
        <taxon>PACMAD clade</taxon>
        <taxon>Panicoideae</taxon>
        <taxon>Andropogonodae</taxon>
        <taxon>Andropogoneae</taxon>
        <taxon>Sorghinae</taxon>
        <taxon>Sorghum</taxon>
    </lineage>
</organism>
<evidence type="ECO:0000256" key="1">
    <source>
        <dbReference type="ARBA" id="ARBA00022737"/>
    </source>
</evidence>
<name>A0A921S6A0_SORBI</name>
<dbReference type="InterPro" id="IPR011989">
    <property type="entry name" value="ARM-like"/>
</dbReference>
<dbReference type="PROSITE" id="PS50302">
    <property type="entry name" value="PUM"/>
    <property type="match status" value="1"/>
</dbReference>
<evidence type="ECO:0000256" key="4">
    <source>
        <dbReference type="SAM" id="MobiDB-lite"/>
    </source>
</evidence>
<accession>A0A921S6A0</accession>
<evidence type="ECO:0000256" key="2">
    <source>
        <dbReference type="ARBA" id="ARBA00022845"/>
    </source>
</evidence>
<dbReference type="EMBL" id="CM027680">
    <property type="protein sequence ID" value="KAG0552496.1"/>
    <property type="molecule type" value="Genomic_DNA"/>
</dbReference>
<reference evidence="5" key="2">
    <citation type="submission" date="2020-10" db="EMBL/GenBank/DDBJ databases">
        <authorList>
            <person name="Cooper E.A."/>
            <person name="Brenton Z.W."/>
            <person name="Flinn B.S."/>
            <person name="Jenkins J."/>
            <person name="Shu S."/>
            <person name="Flowers D."/>
            <person name="Luo F."/>
            <person name="Wang Y."/>
            <person name="Xia P."/>
            <person name="Barry K."/>
            <person name="Daum C."/>
            <person name="Lipzen A."/>
            <person name="Yoshinaga Y."/>
            <person name="Schmutz J."/>
            <person name="Saski C."/>
            <person name="Vermerris W."/>
            <person name="Kresovich S."/>
        </authorList>
    </citation>
    <scope>NUCLEOTIDE SEQUENCE</scope>
</reference>
<proteinExistence type="predicted"/>
<keyword evidence="2" id="KW-0810">Translation regulation</keyword>
<evidence type="ECO:0000256" key="3">
    <source>
        <dbReference type="PROSITE-ProRule" id="PRU00317"/>
    </source>
</evidence>
<evidence type="ECO:0008006" key="7">
    <source>
        <dbReference type="Google" id="ProtNLM"/>
    </source>
</evidence>
<dbReference type="Pfam" id="PF00806">
    <property type="entry name" value="PUF"/>
    <property type="match status" value="1"/>
</dbReference>
<dbReference type="InterPro" id="IPR001313">
    <property type="entry name" value="Pumilio_RNA-bd_rpt"/>
</dbReference>
<dbReference type="GO" id="GO:0006417">
    <property type="term" value="P:regulation of translation"/>
    <property type="evidence" value="ECO:0007669"/>
    <property type="project" value="UniProtKB-KW"/>
</dbReference>